<evidence type="ECO:0000313" key="2">
    <source>
        <dbReference type="Proteomes" id="UP001488805"/>
    </source>
</evidence>
<reference evidence="1 2" key="1">
    <citation type="journal article" date="2024" name="Genome Biol. Evol.">
        <title>Chromosome-level genome assembly of the viviparous eelpout Zoarces viviparus.</title>
        <authorList>
            <person name="Fuhrmann N."/>
            <person name="Brasseur M.V."/>
            <person name="Bakowski C.E."/>
            <person name="Podsiadlowski L."/>
            <person name="Prost S."/>
            <person name="Krehenwinkel H."/>
            <person name="Mayer C."/>
        </authorList>
    </citation>
    <scope>NUCLEOTIDE SEQUENCE [LARGE SCALE GENOMIC DNA]</scope>
    <source>
        <strain evidence="1">NO-MEL_2022_Ind0_liver</strain>
    </source>
</reference>
<proteinExistence type="predicted"/>
<dbReference type="AlphaFoldDB" id="A0AAW1E708"/>
<accession>A0AAW1E708</accession>
<keyword evidence="2" id="KW-1185">Reference proteome</keyword>
<organism evidence="1 2">
    <name type="scientific">Zoarces viviparus</name>
    <name type="common">Viviparous eelpout</name>
    <name type="synonym">Blennius viviparus</name>
    <dbReference type="NCBI Taxonomy" id="48416"/>
    <lineage>
        <taxon>Eukaryota</taxon>
        <taxon>Metazoa</taxon>
        <taxon>Chordata</taxon>
        <taxon>Craniata</taxon>
        <taxon>Vertebrata</taxon>
        <taxon>Euteleostomi</taxon>
        <taxon>Actinopterygii</taxon>
        <taxon>Neopterygii</taxon>
        <taxon>Teleostei</taxon>
        <taxon>Neoteleostei</taxon>
        <taxon>Acanthomorphata</taxon>
        <taxon>Eupercaria</taxon>
        <taxon>Perciformes</taxon>
        <taxon>Cottioidei</taxon>
        <taxon>Zoarcales</taxon>
        <taxon>Zoarcidae</taxon>
        <taxon>Zoarcinae</taxon>
        <taxon>Zoarces</taxon>
    </lineage>
</organism>
<gene>
    <name evidence="1" type="ORF">VZT92_023619</name>
</gene>
<comment type="caution">
    <text evidence="1">The sequence shown here is derived from an EMBL/GenBank/DDBJ whole genome shotgun (WGS) entry which is preliminary data.</text>
</comment>
<evidence type="ECO:0000313" key="1">
    <source>
        <dbReference type="EMBL" id="KAK9518308.1"/>
    </source>
</evidence>
<sequence length="72" mass="7725">MQPPLQQLGPLFSALTQTWSPEISVLHLNTYMLQGVDAPGAAGPSLRVTEGRGCFHLGHSTLLKHVDSLSES</sequence>
<dbReference type="EMBL" id="JBCEZU010000538">
    <property type="protein sequence ID" value="KAK9518308.1"/>
    <property type="molecule type" value="Genomic_DNA"/>
</dbReference>
<name>A0AAW1E708_ZOAVI</name>
<protein>
    <submittedName>
        <fullName evidence="1">Uncharacterized protein</fullName>
    </submittedName>
</protein>
<dbReference type="Proteomes" id="UP001488805">
    <property type="component" value="Unassembled WGS sequence"/>
</dbReference>